<dbReference type="Pfam" id="PF25165">
    <property type="entry name" value="DUF7828"/>
    <property type="match status" value="1"/>
</dbReference>
<dbReference type="Proteomes" id="UP001287436">
    <property type="component" value="Unassembled WGS sequence"/>
</dbReference>
<evidence type="ECO:0000313" key="4">
    <source>
        <dbReference type="Proteomes" id="UP001287436"/>
    </source>
</evidence>
<sequence>MQCHPEYNNECPWFEHTETGLTSNGRQHCPYTNPNASEQQLVRRLQHLLPDATPRVGKDDWQCTQCESNYYGEHYCLTCRTRDFSQSKWVTS</sequence>
<evidence type="ECO:0000313" key="3">
    <source>
        <dbReference type="EMBL" id="MDW2717392.1"/>
    </source>
</evidence>
<organism evidence="3 4">
    <name type="scientific">Klebsiella pasteurii</name>
    <dbReference type="NCBI Taxonomy" id="2587529"/>
    <lineage>
        <taxon>Bacteria</taxon>
        <taxon>Pseudomonadati</taxon>
        <taxon>Pseudomonadota</taxon>
        <taxon>Gammaproteobacteria</taxon>
        <taxon>Enterobacterales</taxon>
        <taxon>Enterobacteriaceae</taxon>
        <taxon>Klebsiella/Raoultella group</taxon>
        <taxon>Klebsiella</taxon>
    </lineage>
</organism>
<proteinExistence type="predicted"/>
<dbReference type="EMBL" id="JAWPBP010000014">
    <property type="protein sequence ID" value="MDW2717392.1"/>
    <property type="molecule type" value="Genomic_DNA"/>
</dbReference>
<comment type="caution">
    <text evidence="3">The sequence shown here is derived from an EMBL/GenBank/DDBJ whole genome shotgun (WGS) entry which is preliminary data.</text>
</comment>
<dbReference type="AlphaFoldDB" id="A0ABD5HG17"/>
<protein>
    <submittedName>
        <fullName evidence="3">Zinc ribbon protein</fullName>
    </submittedName>
</protein>
<reference evidence="3 4" key="1">
    <citation type="submission" date="2023-10" db="EMBL/GenBank/DDBJ databases">
        <title>Fecal carriage and genetic characteristics of carbapenem-resistant Enterobacterales among healthy adults from four provinces of China.</title>
        <authorList>
            <person name="Li Y."/>
            <person name="Zhang R."/>
        </authorList>
    </citation>
    <scope>NUCLEOTIDE SEQUENCE [LARGE SCALE GENOMIC DNA]</scope>
    <source>
        <strain evidence="3 4">HN-157</strain>
    </source>
</reference>
<dbReference type="Pfam" id="PF11682">
    <property type="entry name" value="Zn_ribbon_11"/>
    <property type="match status" value="1"/>
</dbReference>
<feature type="domain" description="DUF7828" evidence="2">
    <location>
        <begin position="3"/>
        <end position="50"/>
    </location>
</feature>
<feature type="domain" description="DUF3279" evidence="1">
    <location>
        <begin position="59"/>
        <end position="86"/>
    </location>
</feature>
<dbReference type="InterPro" id="IPR021696">
    <property type="entry name" value="DUF3279"/>
</dbReference>
<evidence type="ECO:0000259" key="1">
    <source>
        <dbReference type="Pfam" id="PF11682"/>
    </source>
</evidence>
<accession>A0ABD5HG17</accession>
<evidence type="ECO:0000259" key="2">
    <source>
        <dbReference type="Pfam" id="PF25165"/>
    </source>
</evidence>
<dbReference type="InterPro" id="IPR057150">
    <property type="entry name" value="DUF7828"/>
</dbReference>
<gene>
    <name evidence="3" type="ORF">RYZ49_16445</name>
</gene>
<name>A0ABD5HG17_9ENTR</name>
<dbReference type="RefSeq" id="WP_318088167.1">
    <property type="nucleotide sequence ID" value="NZ_JAWPBP010000014.1"/>
</dbReference>